<accession>A0ABQ3GYD8</accession>
<dbReference type="SUPFAM" id="SSF52266">
    <property type="entry name" value="SGNH hydrolase"/>
    <property type="match status" value="1"/>
</dbReference>
<reference evidence="2" key="1">
    <citation type="journal article" date="2019" name="Int. J. Syst. Evol. Microbiol.">
        <title>The Global Catalogue of Microorganisms (GCM) 10K type strain sequencing project: providing services to taxonomists for standard genome sequencing and annotation.</title>
        <authorList>
            <consortium name="The Broad Institute Genomics Platform"/>
            <consortium name="The Broad Institute Genome Sequencing Center for Infectious Disease"/>
            <person name="Wu L."/>
            <person name="Ma J."/>
        </authorList>
    </citation>
    <scope>NUCLEOTIDE SEQUENCE [LARGE SCALE GENOMIC DNA]</scope>
    <source>
        <strain evidence="2">KCTC 23701</strain>
    </source>
</reference>
<evidence type="ECO:0008006" key="3">
    <source>
        <dbReference type="Google" id="ProtNLM"/>
    </source>
</evidence>
<dbReference type="PANTHER" id="PTHR37981">
    <property type="entry name" value="LIPASE 2"/>
    <property type="match status" value="1"/>
</dbReference>
<dbReference type="Proteomes" id="UP000604737">
    <property type="component" value="Unassembled WGS sequence"/>
</dbReference>
<protein>
    <recommendedName>
        <fullName evidence="3">SGNH hydrolase-type esterase domain-containing protein</fullName>
    </recommendedName>
</protein>
<sequence>MKSNLIRTFMSVHFQLIGAFFLLLSSGSCHSESSKIDWEVLNRFPVFSAEEDFQRLVSAWPKNQGAKAFLSKNNEKELRVLLPIDRTAWVPQLGTYDQRVLFRSDNRVRLMWHGQGDCHWKLGEKELTALCGSSVVFPVKLNEKISVSVSDDAGESVSEVIEIKPKLIVAMGDSFASGEGSPDYAAVWRDARIGGNWFLKGRNSKGTLISSARWWDDSCHRSLISWPALFALQEAISNRRGVIQFASFACSGAEVIDGFYLAQQNPPGYYQDFWRGDVPQPENQVRKSYVRNGHGRDGTPGDYVRLSQINALVSLLCQGQVIQGERQFPYEGESIRVDECTKNNLRKVDLLLLAFGGNDVHFASVVKHSIFPDSVRSGLLKKLRGEALQLARWFAEMKSPTEAAESIDLLEGLYGMMDEDLRKLNVSSSKVNALVYPDPLPTIQTDQCTDRIRSGNMALTTLVGKFGSNNMKFGLNKGSVEDVRSNFIFKLRNKQMSLFSPEMLKWQGVPAQIGFDGDAVRTWCAVTPDCYAGQCDVTNLFAWKDGWRDDLGYLNNTKYWSGYSPGRGRGMRTANDAMLIGARQPMNHNYEWVLGTAHPTETVHAGIAEWLSLKYHKALCVDALCNDQIISKAPKADDAI</sequence>
<organism evidence="1 2">
    <name type="scientific">Jeongeupia chitinilytica</name>
    <dbReference type="NCBI Taxonomy" id="1041641"/>
    <lineage>
        <taxon>Bacteria</taxon>
        <taxon>Pseudomonadati</taxon>
        <taxon>Pseudomonadota</taxon>
        <taxon>Betaproteobacteria</taxon>
        <taxon>Neisseriales</taxon>
        <taxon>Chitinibacteraceae</taxon>
        <taxon>Jeongeupia</taxon>
    </lineage>
</organism>
<dbReference type="InterPro" id="IPR037460">
    <property type="entry name" value="SEST-like"/>
</dbReference>
<dbReference type="PROSITE" id="PS51257">
    <property type="entry name" value="PROKAR_LIPOPROTEIN"/>
    <property type="match status" value="1"/>
</dbReference>
<proteinExistence type="predicted"/>
<evidence type="ECO:0000313" key="1">
    <source>
        <dbReference type="EMBL" id="GHD59760.1"/>
    </source>
</evidence>
<dbReference type="EMBL" id="BMYO01000003">
    <property type="protein sequence ID" value="GHD59760.1"/>
    <property type="molecule type" value="Genomic_DNA"/>
</dbReference>
<dbReference type="PANTHER" id="PTHR37981:SF1">
    <property type="entry name" value="SGNH HYDROLASE-TYPE ESTERASE DOMAIN-CONTAINING PROTEIN"/>
    <property type="match status" value="1"/>
</dbReference>
<dbReference type="InterPro" id="IPR036514">
    <property type="entry name" value="SGNH_hydro_sf"/>
</dbReference>
<comment type="caution">
    <text evidence="1">The sequence shown here is derived from an EMBL/GenBank/DDBJ whole genome shotgun (WGS) entry which is preliminary data.</text>
</comment>
<name>A0ABQ3GYD8_9NEIS</name>
<keyword evidence="2" id="KW-1185">Reference proteome</keyword>
<dbReference type="RefSeq" id="WP_189459222.1">
    <property type="nucleotide sequence ID" value="NZ_BMYO01000003.1"/>
</dbReference>
<gene>
    <name evidence="1" type="ORF">GCM10007350_11450</name>
</gene>
<dbReference type="Gene3D" id="3.40.50.1110">
    <property type="entry name" value="SGNH hydrolase"/>
    <property type="match status" value="1"/>
</dbReference>
<evidence type="ECO:0000313" key="2">
    <source>
        <dbReference type="Proteomes" id="UP000604737"/>
    </source>
</evidence>